<evidence type="ECO:0000256" key="4">
    <source>
        <dbReference type="SAM" id="Coils"/>
    </source>
</evidence>
<comment type="subunit">
    <text evidence="2">Heterodimer of SbcC and SbcD.</text>
</comment>
<dbReference type="PANTHER" id="PTHR32114">
    <property type="entry name" value="ABC TRANSPORTER ABCH.3"/>
    <property type="match status" value="1"/>
</dbReference>
<evidence type="ECO:0000256" key="3">
    <source>
        <dbReference type="ARBA" id="ARBA00013368"/>
    </source>
</evidence>
<dbReference type="Gene3D" id="3.40.50.300">
    <property type="entry name" value="P-loop containing nucleotide triphosphate hydrolases"/>
    <property type="match status" value="2"/>
</dbReference>
<dbReference type="InterPro" id="IPR038729">
    <property type="entry name" value="Rad50/SbcC_AAA"/>
</dbReference>
<organism evidence="6 7">
    <name type="scientific">Rhodococcus antarcticus</name>
    <dbReference type="NCBI Taxonomy" id="2987751"/>
    <lineage>
        <taxon>Bacteria</taxon>
        <taxon>Bacillati</taxon>
        <taxon>Actinomycetota</taxon>
        <taxon>Actinomycetes</taxon>
        <taxon>Mycobacteriales</taxon>
        <taxon>Nocardiaceae</taxon>
        <taxon>Rhodococcus</taxon>
    </lineage>
</organism>
<feature type="coiled-coil region" evidence="4">
    <location>
        <begin position="419"/>
        <end position="477"/>
    </location>
</feature>
<keyword evidence="4" id="KW-0175">Coiled coil</keyword>
<dbReference type="Proteomes" id="UP001164965">
    <property type="component" value="Chromosome"/>
</dbReference>
<name>A0ABY6NXC9_9NOCA</name>
<accession>A0ABY6NXC9</accession>
<dbReference type="PANTHER" id="PTHR32114:SF2">
    <property type="entry name" value="ABC TRANSPORTER ABCH.3"/>
    <property type="match status" value="1"/>
</dbReference>
<protein>
    <recommendedName>
        <fullName evidence="3">Nuclease SbcCD subunit C</fullName>
    </recommendedName>
</protein>
<sequence length="1022" mass="107467">MRLHALRVTAFGPFAGTEEVDFDALGADGLFLLHGPTGAGKTTVLDAVAFALFGKLPGARQDVDGRRLLSDHAPDGATPRVELELSVGGRRLRLDRSPEHLRAKKRGGGTTTENARASLVWLDDPGREGVTRIDEVAREVERLLGMSADQFFQVVLLPQGEFARFLRSGTDERAVLLARLFDTARFGGAEAWLAERRRRSSAAVEEGSHEVDVLLGRLGTAAGVEEVAAADGEVTAWAESLLGMAAAEQDRSEAGVARAQLLAGTATGALDVARVRAQQVLRRDEALGQLANLAEHSVEREATAVSLRAAGRAAGVAAAARDAATAQVSADRAEHEASVLAAALGDDPDGAEVLERTGGREPESPWLFDVGGEGAPSTLFDLPPGPDLEAACAGWRAEVGRLAELVDLAGATTADEAHVLELEARSTALRGRLAQVEERRRELPVEREVAESALSRAQRAQDALGELEQAWDRARAAAAAAERVLPLERADAEAERAHTVAVAGHQASREHWLDLRERRLLGMAAELAGNLDDGQACVVCGSHTHPRPARPAVDVVRQEDEQRAHEQEQAGAQAVHAAAERRTQALRELDAARAQGGGLDLLEARRVLAAADGARSTALRLAATLPVAQERSRALELAADGLAQQELVDGKELAAVAAEVRALVERAAAARERLALARGSDPDVGARLARLDGLAVTGAKLVSARAAADQSRGVARERAVRALRMAEEEGFSGVPQAVAAVLEPARAAELQQGLDRAREAEVRARAVLEGPDVRALGELDAAAVRDELAAAQVVATEAELARGAAQGAAATARQRHGQVVEVTGRLRERLAVLAPLLAEAARVAALADVVAGRGQNSRKVSLHSYVLAARLEEVAVAASARLARMSGGRYEFVHSDAAGSHGRRGGLGLDVLDDHTGVVRSTKTLSGGESFVASLSLALGLADVVAAEAGGVQLDTLFIDEGFGTLDPSTLEEVMAVLDELRAGGRVVGLVSHVDELRQRIPNRLHVRSTRTGSRLEASTSG</sequence>
<dbReference type="SUPFAM" id="SSF52540">
    <property type="entry name" value="P-loop containing nucleoside triphosphate hydrolases"/>
    <property type="match status" value="1"/>
</dbReference>
<proteinExistence type="inferred from homology"/>
<evidence type="ECO:0000313" key="7">
    <source>
        <dbReference type="Proteomes" id="UP001164965"/>
    </source>
</evidence>
<dbReference type="Pfam" id="PF13476">
    <property type="entry name" value="AAA_23"/>
    <property type="match status" value="1"/>
</dbReference>
<dbReference type="Pfam" id="PF13558">
    <property type="entry name" value="SbcC_Walker_B"/>
    <property type="match status" value="1"/>
</dbReference>
<evidence type="ECO:0000256" key="2">
    <source>
        <dbReference type="ARBA" id="ARBA00011322"/>
    </source>
</evidence>
<dbReference type="EMBL" id="CP110615">
    <property type="protein sequence ID" value="UZJ24031.1"/>
    <property type="molecule type" value="Genomic_DNA"/>
</dbReference>
<evidence type="ECO:0000313" key="6">
    <source>
        <dbReference type="EMBL" id="UZJ24031.1"/>
    </source>
</evidence>
<dbReference type="InterPro" id="IPR027417">
    <property type="entry name" value="P-loop_NTPase"/>
</dbReference>
<evidence type="ECO:0000256" key="1">
    <source>
        <dbReference type="ARBA" id="ARBA00006930"/>
    </source>
</evidence>
<comment type="similarity">
    <text evidence="1">Belongs to the SMC family. SbcC subfamily.</text>
</comment>
<dbReference type="RefSeq" id="WP_265382138.1">
    <property type="nucleotide sequence ID" value="NZ_CP110615.1"/>
</dbReference>
<keyword evidence="7" id="KW-1185">Reference proteome</keyword>
<gene>
    <name evidence="6" type="ORF">RHODO2019_12680</name>
</gene>
<evidence type="ECO:0000259" key="5">
    <source>
        <dbReference type="Pfam" id="PF13476"/>
    </source>
</evidence>
<feature type="domain" description="Rad50/SbcC-type AAA" evidence="5">
    <location>
        <begin position="6"/>
        <end position="173"/>
    </location>
</feature>
<reference evidence="6" key="1">
    <citation type="submission" date="2022-10" db="EMBL/GenBank/DDBJ databases">
        <title>Rhodococcus sp.75.</title>
        <authorList>
            <person name="Sun M."/>
        </authorList>
    </citation>
    <scope>NUCLEOTIDE SEQUENCE</scope>
    <source>
        <strain evidence="6">75</strain>
    </source>
</reference>